<feature type="compositionally biased region" description="Basic and acidic residues" evidence="2">
    <location>
        <begin position="84"/>
        <end position="94"/>
    </location>
</feature>
<organism evidence="4 5">
    <name type="scientific">Paramarasmius palmivorus</name>
    <dbReference type="NCBI Taxonomy" id="297713"/>
    <lineage>
        <taxon>Eukaryota</taxon>
        <taxon>Fungi</taxon>
        <taxon>Dikarya</taxon>
        <taxon>Basidiomycota</taxon>
        <taxon>Agaricomycotina</taxon>
        <taxon>Agaricomycetes</taxon>
        <taxon>Agaricomycetidae</taxon>
        <taxon>Agaricales</taxon>
        <taxon>Marasmiineae</taxon>
        <taxon>Marasmiaceae</taxon>
        <taxon>Paramarasmius</taxon>
    </lineage>
</organism>
<feature type="region of interest" description="Disordered" evidence="2">
    <location>
        <begin position="733"/>
        <end position="765"/>
    </location>
</feature>
<feature type="region of interest" description="Disordered" evidence="2">
    <location>
        <begin position="147"/>
        <end position="197"/>
    </location>
</feature>
<dbReference type="AlphaFoldDB" id="A0AAW0DDK4"/>
<evidence type="ECO:0000256" key="1">
    <source>
        <dbReference type="SAM" id="Coils"/>
    </source>
</evidence>
<accession>A0AAW0DDK4</accession>
<feature type="transmembrane region" description="Helical" evidence="3">
    <location>
        <begin position="832"/>
        <end position="850"/>
    </location>
</feature>
<reference evidence="4 5" key="1">
    <citation type="submission" date="2024-01" db="EMBL/GenBank/DDBJ databases">
        <title>A draft genome for a cacao thread blight-causing isolate of Paramarasmius palmivorus.</title>
        <authorList>
            <person name="Baruah I.K."/>
            <person name="Bukari Y."/>
            <person name="Amoako-Attah I."/>
            <person name="Meinhardt L.W."/>
            <person name="Bailey B.A."/>
            <person name="Cohen S.P."/>
        </authorList>
    </citation>
    <scope>NUCLEOTIDE SEQUENCE [LARGE SCALE GENOMIC DNA]</scope>
    <source>
        <strain evidence="4 5">GH-12</strain>
    </source>
</reference>
<protein>
    <submittedName>
        <fullName evidence="4">Uncharacterized protein</fullName>
    </submittedName>
</protein>
<dbReference type="EMBL" id="JAYKXP010000016">
    <property type="protein sequence ID" value="KAK7049732.1"/>
    <property type="molecule type" value="Genomic_DNA"/>
</dbReference>
<feature type="compositionally biased region" description="Polar residues" evidence="2">
    <location>
        <begin position="18"/>
        <end position="27"/>
    </location>
</feature>
<evidence type="ECO:0000313" key="4">
    <source>
        <dbReference type="EMBL" id="KAK7049732.1"/>
    </source>
</evidence>
<feature type="compositionally biased region" description="Polar residues" evidence="2">
    <location>
        <begin position="367"/>
        <end position="376"/>
    </location>
</feature>
<comment type="caution">
    <text evidence="4">The sequence shown here is derived from an EMBL/GenBank/DDBJ whole genome shotgun (WGS) entry which is preliminary data.</text>
</comment>
<feature type="region of interest" description="Disordered" evidence="2">
    <location>
        <begin position="635"/>
        <end position="654"/>
    </location>
</feature>
<feature type="compositionally biased region" description="Low complexity" evidence="2">
    <location>
        <begin position="748"/>
        <end position="757"/>
    </location>
</feature>
<feature type="region of interest" description="Disordered" evidence="2">
    <location>
        <begin position="338"/>
        <end position="376"/>
    </location>
</feature>
<evidence type="ECO:0000313" key="5">
    <source>
        <dbReference type="Proteomes" id="UP001383192"/>
    </source>
</evidence>
<keyword evidence="3" id="KW-1133">Transmembrane helix</keyword>
<name>A0AAW0DDK4_9AGAR</name>
<feature type="compositionally biased region" description="Basic and acidic residues" evidence="2">
    <location>
        <begin position="281"/>
        <end position="297"/>
    </location>
</feature>
<keyword evidence="5" id="KW-1185">Reference proteome</keyword>
<evidence type="ECO:0000256" key="2">
    <source>
        <dbReference type="SAM" id="MobiDB-lite"/>
    </source>
</evidence>
<feature type="region of interest" description="Disordered" evidence="2">
    <location>
        <begin position="281"/>
        <end position="322"/>
    </location>
</feature>
<dbReference type="Proteomes" id="UP001383192">
    <property type="component" value="Unassembled WGS sequence"/>
</dbReference>
<proteinExistence type="predicted"/>
<feature type="coiled-coil region" evidence="1">
    <location>
        <begin position="383"/>
        <end position="410"/>
    </location>
</feature>
<feature type="region of interest" description="Disordered" evidence="2">
    <location>
        <begin position="441"/>
        <end position="468"/>
    </location>
</feature>
<feature type="region of interest" description="Disordered" evidence="2">
    <location>
        <begin position="66"/>
        <end position="94"/>
    </location>
</feature>
<sequence>MLGNSGTASRPRPPAQMRRSSSMKTANSSPPPPYASSFIFPSNPRKSSVETRATLLGSPVSAALQMVAQDTQGSSSTSHGSPRNHGEMMDWLKEKSHDELSELLLRADEVIKQRETDLNRTSSLCKTLYEDNSSLQSKHKALLSRIPTTPLRRGSSDSPLPSPAPSTFTSSSHNRSPPNADSPIHSPAISRRSSDQDPFLYQAPRTVPHKYGSRHVRKISVTPYDISLLSDQNTELLLKVEKLEAESASNEITGKKMLKKMEKEITALRDELEAVRAKEAQNAETRAKEKAEAEFHRKEGKAKVRMMRSQSGPIHLPRRDSFGDDVRDFAPAGPLTSLFNRSVKHGPVHTPIRESTEEDDSSDSDALTPTTSASLEEQQRQFIAQVLTKMTELEEANARLESQQADTAARLQAIQLETESLGRVYEGIDDGVEIVPCEPSPEAEASTLEDPQTNKEIAGPPPPKHDNATIRFRSFRRTLEGLGAPPGLTEGGATISASSTSRMHTHKTRKSVMGLFEAPAEAPGSAPPRHAPVKSSNALETWANTSGLVSPALSTLSGFSSLSPNPFDLTSPPTAAGSSNTLSNELGGNEWPQDNGPSDHLRTSSLYDFNMLSGQADAAPSPSPSPVDFNRLGKTLFPPSNDRMETPRTPTRKDGALQLQLNLEPPTPESDTQKSPAAIRYRRMSQTVRARTARWVDGRFTDSVLGNPTGTLKGKRNAQQVLEEITLHEKEIVQSDTESVASTKTKKSTASASTSTSGSRPMPQRIASAFDSVVEKITGRSVSVSGSDKSRSNNPTPRNRAVSVDAIEVFVAPAPPVKEKKAASFGDIVLEVWLWLQFAVIILVFLWAMAKKGPKGVLQERQRASVHAS</sequence>
<keyword evidence="1" id="KW-0175">Coiled coil</keyword>
<feature type="region of interest" description="Disordered" evidence="2">
    <location>
        <begin position="1"/>
        <end position="50"/>
    </location>
</feature>
<feature type="compositionally biased region" description="Basic and acidic residues" evidence="2">
    <location>
        <begin position="642"/>
        <end position="654"/>
    </location>
</feature>
<feature type="compositionally biased region" description="Polar residues" evidence="2">
    <location>
        <begin position="68"/>
        <end position="81"/>
    </location>
</feature>
<feature type="region of interest" description="Disordered" evidence="2">
    <location>
        <begin position="568"/>
        <end position="604"/>
    </location>
</feature>
<keyword evidence="3" id="KW-0472">Membrane</keyword>
<feature type="region of interest" description="Disordered" evidence="2">
    <location>
        <begin position="481"/>
        <end position="505"/>
    </location>
</feature>
<gene>
    <name evidence="4" type="ORF">VNI00_005763</name>
</gene>
<keyword evidence="3" id="KW-0812">Transmembrane</keyword>
<feature type="compositionally biased region" description="Polar residues" evidence="2">
    <location>
        <begin position="571"/>
        <end position="586"/>
    </location>
</feature>
<evidence type="ECO:0000256" key="3">
    <source>
        <dbReference type="SAM" id="Phobius"/>
    </source>
</evidence>